<feature type="region of interest" description="Disordered" evidence="2">
    <location>
        <begin position="72"/>
        <end position="95"/>
    </location>
</feature>
<name>A0A8H7A4X4_PLEOS</name>
<comment type="cofactor">
    <cofactor evidence="1">
        <name>Mg(2+)</name>
        <dbReference type="ChEBI" id="CHEBI:18420"/>
    </cofactor>
</comment>
<keyword evidence="1" id="KW-0460">Magnesium</keyword>
<comment type="caution">
    <text evidence="4">The sequence shown here is derived from an EMBL/GenBank/DDBJ whole genome shotgun (WGS) entry which is preliminary data.</text>
</comment>
<dbReference type="PROSITE" id="PS51746">
    <property type="entry name" value="PPM_2"/>
    <property type="match status" value="1"/>
</dbReference>
<gene>
    <name evidence="4" type="ORF">PC9H_000834</name>
</gene>
<dbReference type="Gene3D" id="3.60.40.10">
    <property type="entry name" value="PPM-type phosphatase domain"/>
    <property type="match status" value="1"/>
</dbReference>
<evidence type="ECO:0000259" key="3">
    <source>
        <dbReference type="PROSITE" id="PS51746"/>
    </source>
</evidence>
<organism evidence="4 5">
    <name type="scientific">Pleurotus ostreatus</name>
    <name type="common">Oyster mushroom</name>
    <name type="synonym">White-rot fungus</name>
    <dbReference type="NCBI Taxonomy" id="5322"/>
    <lineage>
        <taxon>Eukaryota</taxon>
        <taxon>Fungi</taxon>
        <taxon>Dikarya</taxon>
        <taxon>Basidiomycota</taxon>
        <taxon>Agaricomycotina</taxon>
        <taxon>Agaricomycetes</taxon>
        <taxon>Agaricomycetidae</taxon>
        <taxon>Agaricales</taxon>
        <taxon>Pleurotineae</taxon>
        <taxon>Pleurotaceae</taxon>
        <taxon>Pleurotus</taxon>
    </lineage>
</organism>
<dbReference type="InterPro" id="IPR039123">
    <property type="entry name" value="PPTC7"/>
</dbReference>
<feature type="compositionally biased region" description="Polar residues" evidence="2">
    <location>
        <begin position="85"/>
        <end position="95"/>
    </location>
</feature>
<comment type="catalytic activity">
    <reaction evidence="1">
        <text>O-phospho-L-threonyl-[protein] + H2O = L-threonyl-[protein] + phosphate</text>
        <dbReference type="Rhea" id="RHEA:47004"/>
        <dbReference type="Rhea" id="RHEA-COMP:11060"/>
        <dbReference type="Rhea" id="RHEA-COMP:11605"/>
        <dbReference type="ChEBI" id="CHEBI:15377"/>
        <dbReference type="ChEBI" id="CHEBI:30013"/>
        <dbReference type="ChEBI" id="CHEBI:43474"/>
        <dbReference type="ChEBI" id="CHEBI:61977"/>
        <dbReference type="EC" id="3.1.3.16"/>
    </reaction>
</comment>
<keyword evidence="1" id="KW-0464">Manganese</keyword>
<dbReference type="SMART" id="SM00332">
    <property type="entry name" value="PP2Cc"/>
    <property type="match status" value="1"/>
</dbReference>
<keyword evidence="1" id="KW-0904">Protein phosphatase</keyword>
<keyword evidence="1" id="KW-0479">Metal-binding</keyword>
<dbReference type="SUPFAM" id="SSF81606">
    <property type="entry name" value="PP2C-like"/>
    <property type="match status" value="1"/>
</dbReference>
<dbReference type="PANTHER" id="PTHR12320">
    <property type="entry name" value="PROTEIN PHOSPHATASE 2C"/>
    <property type="match status" value="1"/>
</dbReference>
<dbReference type="EC" id="3.1.3.16" evidence="1"/>
<protein>
    <recommendedName>
        <fullName evidence="1">Protein phosphatase</fullName>
        <ecNumber evidence="1">3.1.3.16</ecNumber>
    </recommendedName>
</protein>
<proteinExistence type="inferred from homology"/>
<dbReference type="InterPro" id="IPR036457">
    <property type="entry name" value="PPM-type-like_dom_sf"/>
</dbReference>
<dbReference type="VEuPathDB" id="FungiDB:PC9H_000834"/>
<reference evidence="4" key="1">
    <citation type="submission" date="2019-07" db="EMBL/GenBank/DDBJ databases">
        <authorList>
            <person name="Palmer J.M."/>
        </authorList>
    </citation>
    <scope>NUCLEOTIDE SEQUENCE</scope>
    <source>
        <strain evidence="4">PC9</strain>
    </source>
</reference>
<dbReference type="GeneID" id="59370675"/>
<feature type="domain" description="PPM-type phosphatase" evidence="3">
    <location>
        <begin position="154"/>
        <end position="432"/>
    </location>
</feature>
<dbReference type="PANTHER" id="PTHR12320:SF1">
    <property type="entry name" value="PROTEIN PHOSPHATASE PTC7 HOMOLOG"/>
    <property type="match status" value="1"/>
</dbReference>
<keyword evidence="5" id="KW-1185">Reference proteome</keyword>
<evidence type="ECO:0000313" key="4">
    <source>
        <dbReference type="EMBL" id="KAF7440489.1"/>
    </source>
</evidence>
<comment type="cofactor">
    <cofactor evidence="1">
        <name>Mn(2+)</name>
        <dbReference type="ChEBI" id="CHEBI:29035"/>
    </cofactor>
</comment>
<dbReference type="GO" id="GO:0004722">
    <property type="term" value="F:protein serine/threonine phosphatase activity"/>
    <property type="evidence" value="ECO:0007669"/>
    <property type="project" value="UniProtKB-EC"/>
</dbReference>
<dbReference type="GO" id="GO:0046872">
    <property type="term" value="F:metal ion binding"/>
    <property type="evidence" value="ECO:0007669"/>
    <property type="project" value="UniProtKB-UniRule"/>
</dbReference>
<dbReference type="OrthoDB" id="60843at2759"/>
<accession>A0A8H7A4X4</accession>
<evidence type="ECO:0000256" key="2">
    <source>
        <dbReference type="SAM" id="MobiDB-lite"/>
    </source>
</evidence>
<comment type="similarity">
    <text evidence="1">Belongs to the PP2C family.</text>
</comment>
<dbReference type="RefSeq" id="XP_036636333.1">
    <property type="nucleotide sequence ID" value="XM_036770488.1"/>
</dbReference>
<dbReference type="EMBL" id="JACETU010000001">
    <property type="protein sequence ID" value="KAF7440489.1"/>
    <property type="molecule type" value="Genomic_DNA"/>
</dbReference>
<evidence type="ECO:0000313" key="5">
    <source>
        <dbReference type="Proteomes" id="UP000623687"/>
    </source>
</evidence>
<dbReference type="Proteomes" id="UP000623687">
    <property type="component" value="Unassembled WGS sequence"/>
</dbReference>
<dbReference type="SMART" id="SM00331">
    <property type="entry name" value="PP2C_SIG"/>
    <property type="match status" value="1"/>
</dbReference>
<evidence type="ECO:0000256" key="1">
    <source>
        <dbReference type="RuleBase" id="RU366020"/>
    </source>
</evidence>
<keyword evidence="1" id="KW-0378">Hydrolase</keyword>
<dbReference type="AlphaFoldDB" id="A0A8H7A4X4"/>
<comment type="catalytic activity">
    <reaction evidence="1">
        <text>O-phospho-L-seryl-[protein] + H2O = L-seryl-[protein] + phosphate</text>
        <dbReference type="Rhea" id="RHEA:20629"/>
        <dbReference type="Rhea" id="RHEA-COMP:9863"/>
        <dbReference type="Rhea" id="RHEA-COMP:11604"/>
        <dbReference type="ChEBI" id="CHEBI:15377"/>
        <dbReference type="ChEBI" id="CHEBI:29999"/>
        <dbReference type="ChEBI" id="CHEBI:43474"/>
        <dbReference type="ChEBI" id="CHEBI:83421"/>
        <dbReference type="EC" id="3.1.3.16"/>
    </reaction>
</comment>
<sequence>MSTASNLVRNSQVARGALRGPQRIAAKRSSRSMHTAVTRRIPATLSAPSHAHLVPDAHQGAVTRFRRCVATSSKKASQKPKFTFRANTSRRNPPYSTQIDSVAPTASTSHVPLFPHPYTFHIGASWAGKPAAADSMIKVPFPPDSIIGKWRDTTLSWPKSSGSKDAGEDFFFIQEFSEGVAFGVADGVGGWVDSGVDPSLFSQALMYHAHRYARNAWAGEPEVDPTLDYEEREQIEGWEMTPIECLDLAYGGVLRERFVNAGSSTACLVTLNASSGLLRSANLGDSGFSIIRSSNVIYKQPVQTHFFNCPKQLTKMPSGSRKRFTRACVDSPREAETYQTRLRDGDIVIAYTDGLADNVFPSEMSTICSLVARSGGSEDEQVQAMADRIVDYARKCMKNKTRVSPFEREAARQGIFFQGGKPDDVTVVVALVRETS</sequence>
<dbReference type="InterPro" id="IPR001932">
    <property type="entry name" value="PPM-type_phosphatase-like_dom"/>
</dbReference>